<accession>A0A7C9M9N7</accession>
<dbReference type="RefSeq" id="WP_157459868.1">
    <property type="nucleotide sequence ID" value="NZ_WQLB01000019.1"/>
</dbReference>
<evidence type="ECO:0000313" key="3">
    <source>
        <dbReference type="Proteomes" id="UP000483286"/>
    </source>
</evidence>
<evidence type="ECO:0000256" key="1">
    <source>
        <dbReference type="SAM" id="SignalP"/>
    </source>
</evidence>
<proteinExistence type="predicted"/>
<keyword evidence="1" id="KW-0732">Signal</keyword>
<dbReference type="SUPFAM" id="SSF89372">
    <property type="entry name" value="Fucose-specific lectin"/>
    <property type="match status" value="2"/>
</dbReference>
<dbReference type="AlphaFoldDB" id="A0A7C9M9N7"/>
<comment type="caution">
    <text evidence="2">The sequence shown here is derived from an EMBL/GenBank/DDBJ whole genome shotgun (WGS) entry which is preliminary data.</text>
</comment>
<keyword evidence="3" id="KW-1185">Reference proteome</keyword>
<feature type="signal peptide" evidence="1">
    <location>
        <begin position="1"/>
        <end position="18"/>
    </location>
</feature>
<feature type="chain" id="PRO_5028901180" evidence="1">
    <location>
        <begin position="19"/>
        <end position="392"/>
    </location>
</feature>
<dbReference type="Gene3D" id="2.120.10.70">
    <property type="entry name" value="Fucose-specific lectin"/>
    <property type="match status" value="1"/>
</dbReference>
<evidence type="ECO:0000313" key="2">
    <source>
        <dbReference type="EMBL" id="MVN87823.1"/>
    </source>
</evidence>
<protein>
    <submittedName>
        <fullName evidence="2">Uncharacterized protein</fullName>
    </submittedName>
</protein>
<dbReference type="EMBL" id="WQLB01000019">
    <property type="protein sequence ID" value="MVN87823.1"/>
    <property type="molecule type" value="Genomic_DNA"/>
</dbReference>
<organism evidence="2 3">
    <name type="scientific">Deinococcus arboris</name>
    <dbReference type="NCBI Taxonomy" id="2682977"/>
    <lineage>
        <taxon>Bacteria</taxon>
        <taxon>Thermotogati</taxon>
        <taxon>Deinococcota</taxon>
        <taxon>Deinococci</taxon>
        <taxon>Deinococcales</taxon>
        <taxon>Deinococcaceae</taxon>
        <taxon>Deinococcus</taxon>
    </lineage>
</organism>
<sequence>MKRPAALSVLTLLPLALAGGAPPPAPVVLAAPTLAAPVREVTLAAAPDGTLHLGAAVDSGRFNSGRGTFTGRVVRVWRASGQGWAPLGDVLNYRQPRPASNLNLVLDQRGAPAIVWNENYGDNDVVELRAWREEAGWTDWGARYLGDDLPYAARTRAVAAWDGEIVLAWGEYLRKPDGSQLTVRRWNAEQKSWVRGPAFNDIRAFSRTPALALTRTGAPVVAWLQGEVTGSQVLAARWTGQAWQPLGGPLNRAPAYVASTRLALDGQDRPTAAWLEQVGGQDTLLAARWTGQGWQPLGGPVSRLYASSPSLAVAPDGQAVLAWIEERLSDGLGQMRAARWDGRAWVTWPVLNRDPRRDARSASVAVDAKGHITAAWREDVAGKYAVQLRRLQ</sequence>
<gene>
    <name evidence="2" type="ORF">GO986_13750</name>
</gene>
<dbReference type="Proteomes" id="UP000483286">
    <property type="component" value="Unassembled WGS sequence"/>
</dbReference>
<reference evidence="2 3" key="1">
    <citation type="submission" date="2019-12" db="EMBL/GenBank/DDBJ databases">
        <title>Deinococcus sp. HMF7620 Genome sequencing and assembly.</title>
        <authorList>
            <person name="Kang H."/>
            <person name="Kim H."/>
            <person name="Joh K."/>
        </authorList>
    </citation>
    <scope>NUCLEOTIDE SEQUENCE [LARGE SCALE GENOMIC DNA]</scope>
    <source>
        <strain evidence="2 3">HMF7620</strain>
    </source>
</reference>
<name>A0A7C9M9N7_9DEIO</name>